<dbReference type="OrthoDB" id="2665494at2"/>
<keyword evidence="3" id="KW-1185">Reference proteome</keyword>
<dbReference type="EMBL" id="AP019400">
    <property type="protein sequence ID" value="BBI32037.1"/>
    <property type="molecule type" value="Genomic_DNA"/>
</dbReference>
<reference evidence="2 3" key="1">
    <citation type="submission" date="2019-01" db="EMBL/GenBank/DDBJ databases">
        <title>Complete genome sequence of Cohnella hallensis HS21 isolated from Korean fir (Abies koreana) rhizospheric soil.</title>
        <authorList>
            <person name="Jiang L."/>
            <person name="Kang S.W."/>
            <person name="Kim S."/>
            <person name="Jung J."/>
            <person name="Kim C.Y."/>
            <person name="Kim D.H."/>
            <person name="Kim S.W."/>
            <person name="Lee J."/>
        </authorList>
    </citation>
    <scope>NUCLEOTIDE SEQUENCE [LARGE SCALE GENOMIC DNA]</scope>
    <source>
        <strain evidence="2 3">HS21</strain>
    </source>
</reference>
<gene>
    <name evidence="2" type="ORF">KCTCHS21_14360</name>
</gene>
<protein>
    <recommendedName>
        <fullName evidence="4">Rho termination factor N-terminal domain-containing protein</fullName>
    </recommendedName>
</protein>
<dbReference type="Proteomes" id="UP000289856">
    <property type="component" value="Chromosome"/>
</dbReference>
<proteinExistence type="predicted"/>
<evidence type="ECO:0008006" key="4">
    <source>
        <dbReference type="Google" id="ProtNLM"/>
    </source>
</evidence>
<accession>A0A3T1D1P5</accession>
<name>A0A3T1D1P5_9BACL</name>
<evidence type="ECO:0000313" key="2">
    <source>
        <dbReference type="EMBL" id="BBI32037.1"/>
    </source>
</evidence>
<evidence type="ECO:0000256" key="1">
    <source>
        <dbReference type="SAM" id="MobiDB-lite"/>
    </source>
</evidence>
<feature type="region of interest" description="Disordered" evidence="1">
    <location>
        <begin position="98"/>
        <end position="122"/>
    </location>
</feature>
<dbReference type="AlphaFoldDB" id="A0A3T1D1P5"/>
<feature type="compositionally biased region" description="Gly residues" evidence="1">
    <location>
        <begin position="105"/>
        <end position="114"/>
    </location>
</feature>
<sequence length="122" mass="13092">MAKVIAPNNQYNGVSAGVTFIHGSGETSDPSLLDWFREHGYEVEEVQEEIKQPATDKPLDKQTLPELKDYAALHEIDIGEASKKEDILSVIQLEISKREAAKQGAEGGGAGGNQQSGDPDAS</sequence>
<dbReference type="KEGG" id="cohn:KCTCHS21_14360"/>
<evidence type="ECO:0000313" key="3">
    <source>
        <dbReference type="Proteomes" id="UP000289856"/>
    </source>
</evidence>
<organism evidence="2 3">
    <name type="scientific">Cohnella abietis</name>
    <dbReference type="NCBI Taxonomy" id="2507935"/>
    <lineage>
        <taxon>Bacteria</taxon>
        <taxon>Bacillati</taxon>
        <taxon>Bacillota</taxon>
        <taxon>Bacilli</taxon>
        <taxon>Bacillales</taxon>
        <taxon>Paenibacillaceae</taxon>
        <taxon>Cohnella</taxon>
    </lineage>
</organism>
<dbReference type="RefSeq" id="WP_130606281.1">
    <property type="nucleotide sequence ID" value="NZ_AP019400.1"/>
</dbReference>